<comment type="subcellular location">
    <subcellularLocation>
        <location evidence="2">Membrane</location>
        <topology evidence="2">Multi-pass membrane protein</topology>
    </subcellularLocation>
</comment>
<proteinExistence type="inferred from homology"/>
<dbReference type="InterPro" id="IPR011701">
    <property type="entry name" value="MFS"/>
</dbReference>
<reference evidence="10 11" key="1">
    <citation type="submission" date="2024-02" db="EMBL/GenBank/DDBJ databases">
        <title>Draft genome sequence of Collimonas sp. strain H4R21, an effective mineral-weathering bacterial strain isolated from the beech rhizosphere.</title>
        <authorList>
            <person name="Morin E."/>
            <person name="Uroz S."/>
            <person name="Leveau J.H.J."/>
            <person name="Kumar R."/>
            <person name="Rey M.W."/>
            <person name="Pham J."/>
        </authorList>
    </citation>
    <scope>NUCLEOTIDE SEQUENCE [LARGE SCALE GENOMIC DNA]</scope>
    <source>
        <strain evidence="10 11">H4R21</strain>
    </source>
</reference>
<feature type="transmembrane region" description="Helical" evidence="8">
    <location>
        <begin position="326"/>
        <end position="347"/>
    </location>
</feature>
<evidence type="ECO:0000313" key="11">
    <source>
        <dbReference type="Proteomes" id="UP001495910"/>
    </source>
</evidence>
<dbReference type="PRINTS" id="PR01035">
    <property type="entry name" value="TCRTETA"/>
</dbReference>
<evidence type="ECO:0000256" key="4">
    <source>
        <dbReference type="ARBA" id="ARBA00022448"/>
    </source>
</evidence>
<evidence type="ECO:0000256" key="5">
    <source>
        <dbReference type="ARBA" id="ARBA00022692"/>
    </source>
</evidence>
<evidence type="ECO:0000259" key="9">
    <source>
        <dbReference type="PROSITE" id="PS50850"/>
    </source>
</evidence>
<evidence type="ECO:0000313" key="10">
    <source>
        <dbReference type="EMBL" id="MEM4988167.1"/>
    </source>
</evidence>
<dbReference type="PANTHER" id="PTHR23504">
    <property type="entry name" value="MAJOR FACILITATOR SUPERFAMILY DOMAIN-CONTAINING PROTEIN 10"/>
    <property type="match status" value="1"/>
</dbReference>
<feature type="transmembrane region" description="Helical" evidence="8">
    <location>
        <begin position="155"/>
        <end position="179"/>
    </location>
</feature>
<keyword evidence="6 8" id="KW-1133">Transmembrane helix</keyword>
<keyword evidence="7 8" id="KW-0472">Membrane</keyword>
<dbReference type="PROSITE" id="PS00216">
    <property type="entry name" value="SUGAR_TRANSPORT_1"/>
    <property type="match status" value="1"/>
</dbReference>
<sequence length="440" mass="46985">MAKTYLPEQQRVTNLKLPAQNPGRTAAMPFIMLTVLIDMISIGLIIPVLPVLVGKFTGSQADQAFWYGAVAFAFGIANFFGSPILGALSDRYGRRPVLLLGFCGLALNFFATAFSTALWMLIVVRLAGGAMQSNAAVCNAYVADITPPEQRAKRFGMIGAMFGVGFIVGPVMGGLLGAVNLRLPFIVAGSLALLNLMYGYFVLPESLPPERRRAFGWRAANPLASLQALSRLKAVGPLVAVIACNGLAQFMLFTIWVLYTTFKFGWGPLENGQSLAAVGIMSVIVQGALLGPLLKRFSPQRLAVIGLVSSTAAYLLWGAASQSWMMYAVIFANIFGATVNASIQSIISGAVDSHSQGQTLGAVSSLNSLMAVIAPVIGAPLLGVVSHLPKGDWRIGAPFYFCAVLQLAALVLAFLHFRRQRRQRAEIQPAGAVLETEDMQ</sequence>
<comment type="function">
    <text evidence="1">Resistance to tetracycline by an active tetracycline efflux. This is an energy-dependent process that decreases the accumulation of the antibiotic in whole cells. This protein functions as a metal-tetracycline/H(+) antiporter.</text>
</comment>
<feature type="transmembrane region" description="Helical" evidence="8">
    <location>
        <begin position="235"/>
        <end position="259"/>
    </location>
</feature>
<feature type="transmembrane region" description="Helical" evidence="8">
    <location>
        <begin position="185"/>
        <end position="203"/>
    </location>
</feature>
<dbReference type="SUPFAM" id="SSF103473">
    <property type="entry name" value="MFS general substrate transporter"/>
    <property type="match status" value="1"/>
</dbReference>
<evidence type="ECO:0000256" key="8">
    <source>
        <dbReference type="SAM" id="Phobius"/>
    </source>
</evidence>
<feature type="transmembrane region" description="Helical" evidence="8">
    <location>
        <begin position="97"/>
        <end position="124"/>
    </location>
</feature>
<feature type="transmembrane region" description="Helical" evidence="8">
    <location>
        <begin position="65"/>
        <end position="85"/>
    </location>
</feature>
<keyword evidence="5 8" id="KW-0812">Transmembrane</keyword>
<dbReference type="InterPro" id="IPR001958">
    <property type="entry name" value="Tet-R_TetA/multi-R_MdtG-like"/>
</dbReference>
<dbReference type="Pfam" id="PF07690">
    <property type="entry name" value="MFS_1"/>
    <property type="match status" value="1"/>
</dbReference>
<feature type="transmembrane region" description="Helical" evidence="8">
    <location>
        <begin position="397"/>
        <end position="417"/>
    </location>
</feature>
<accession>A0ABU9PVX1</accession>
<dbReference type="PROSITE" id="PS50850">
    <property type="entry name" value="MFS"/>
    <property type="match status" value="1"/>
</dbReference>
<dbReference type="InterPro" id="IPR036259">
    <property type="entry name" value="MFS_trans_sf"/>
</dbReference>
<protein>
    <submittedName>
        <fullName evidence="10">TCR/Tet family MFS transporter</fullName>
    </submittedName>
</protein>
<dbReference type="PANTHER" id="PTHR23504:SF15">
    <property type="entry name" value="MAJOR FACILITATOR SUPERFAMILY (MFS) PROFILE DOMAIN-CONTAINING PROTEIN"/>
    <property type="match status" value="1"/>
</dbReference>
<comment type="caution">
    <text evidence="10">The sequence shown here is derived from an EMBL/GenBank/DDBJ whole genome shotgun (WGS) entry which is preliminary data.</text>
</comment>
<dbReference type="Gene3D" id="1.20.1250.20">
    <property type="entry name" value="MFS general substrate transporter like domains"/>
    <property type="match status" value="1"/>
</dbReference>
<comment type="similarity">
    <text evidence="3">Belongs to the major facilitator superfamily. TCR/Tet family.</text>
</comment>
<keyword evidence="4" id="KW-0813">Transport</keyword>
<evidence type="ECO:0000256" key="7">
    <source>
        <dbReference type="ARBA" id="ARBA00023136"/>
    </source>
</evidence>
<feature type="transmembrane region" description="Helical" evidence="8">
    <location>
        <begin position="30"/>
        <end position="53"/>
    </location>
</feature>
<gene>
    <name evidence="10" type="ORF">V8G57_12295</name>
</gene>
<dbReference type="Proteomes" id="UP001495910">
    <property type="component" value="Unassembled WGS sequence"/>
</dbReference>
<dbReference type="EMBL" id="JBANDC010000007">
    <property type="protein sequence ID" value="MEM4988167.1"/>
    <property type="molecule type" value="Genomic_DNA"/>
</dbReference>
<evidence type="ECO:0000256" key="1">
    <source>
        <dbReference type="ARBA" id="ARBA00003279"/>
    </source>
</evidence>
<organism evidence="10 11">
    <name type="scientific">Collimonas rhizosphaerae</name>
    <dbReference type="NCBI Taxonomy" id="3126357"/>
    <lineage>
        <taxon>Bacteria</taxon>
        <taxon>Pseudomonadati</taxon>
        <taxon>Pseudomonadota</taxon>
        <taxon>Betaproteobacteria</taxon>
        <taxon>Burkholderiales</taxon>
        <taxon>Oxalobacteraceae</taxon>
        <taxon>Collimonas</taxon>
    </lineage>
</organism>
<dbReference type="RefSeq" id="WP_342829698.1">
    <property type="nucleotide sequence ID" value="NZ_JBANDC010000007.1"/>
</dbReference>
<dbReference type="CDD" id="cd17388">
    <property type="entry name" value="MFS_TetA"/>
    <property type="match status" value="1"/>
</dbReference>
<feature type="domain" description="Major facilitator superfamily (MFS) profile" evidence="9">
    <location>
        <begin position="27"/>
        <end position="421"/>
    </location>
</feature>
<evidence type="ECO:0000256" key="6">
    <source>
        <dbReference type="ARBA" id="ARBA00022989"/>
    </source>
</evidence>
<feature type="transmembrane region" description="Helical" evidence="8">
    <location>
        <begin position="302"/>
        <end position="320"/>
    </location>
</feature>
<feature type="transmembrane region" description="Helical" evidence="8">
    <location>
        <begin position="271"/>
        <end position="290"/>
    </location>
</feature>
<feature type="transmembrane region" description="Helical" evidence="8">
    <location>
        <begin position="359"/>
        <end position="385"/>
    </location>
</feature>
<name>A0ABU9PVX1_9BURK</name>
<evidence type="ECO:0000256" key="3">
    <source>
        <dbReference type="ARBA" id="ARBA00007520"/>
    </source>
</evidence>
<dbReference type="InterPro" id="IPR020846">
    <property type="entry name" value="MFS_dom"/>
</dbReference>
<keyword evidence="11" id="KW-1185">Reference proteome</keyword>
<evidence type="ECO:0000256" key="2">
    <source>
        <dbReference type="ARBA" id="ARBA00004141"/>
    </source>
</evidence>
<dbReference type="InterPro" id="IPR005829">
    <property type="entry name" value="Sugar_transporter_CS"/>
</dbReference>